<dbReference type="RefSeq" id="WP_146796511.1">
    <property type="nucleotide sequence ID" value="NZ_VOLP01000002.1"/>
</dbReference>
<evidence type="ECO:0000313" key="12">
    <source>
        <dbReference type="Proteomes" id="UP000321525"/>
    </source>
</evidence>
<feature type="transmembrane region" description="Helical" evidence="8">
    <location>
        <begin position="133"/>
        <end position="166"/>
    </location>
</feature>
<feature type="transmembrane region" description="Helical" evidence="8">
    <location>
        <begin position="269"/>
        <end position="287"/>
    </location>
</feature>
<keyword evidence="4" id="KW-1003">Cell membrane</keyword>
<keyword evidence="12" id="KW-1185">Reference proteome</keyword>
<evidence type="ECO:0000259" key="9">
    <source>
        <dbReference type="Pfam" id="PF00892"/>
    </source>
</evidence>
<evidence type="ECO:0000313" key="10">
    <source>
        <dbReference type="EMBL" id="TWX58689.1"/>
    </source>
</evidence>
<feature type="transmembrane region" description="Helical" evidence="8">
    <location>
        <begin position="108"/>
        <end position="127"/>
    </location>
</feature>
<dbReference type="Pfam" id="PF00892">
    <property type="entry name" value="EamA"/>
    <property type="match status" value="1"/>
</dbReference>
<dbReference type="Proteomes" id="UP000321525">
    <property type="component" value="Unassembled WGS sequence"/>
</dbReference>
<dbReference type="SUPFAM" id="SSF103481">
    <property type="entry name" value="Multidrug resistance efflux transporter EmrE"/>
    <property type="match status" value="2"/>
</dbReference>
<evidence type="ECO:0000256" key="2">
    <source>
        <dbReference type="ARBA" id="ARBA00007362"/>
    </source>
</evidence>
<feature type="transmembrane region" description="Helical" evidence="8">
    <location>
        <begin position="218"/>
        <end position="236"/>
    </location>
</feature>
<keyword evidence="7 8" id="KW-0472">Membrane</keyword>
<keyword evidence="3" id="KW-0813">Transport</keyword>
<sequence length="307" mass="34119">MTVTDNKDRNGVINAISAYLLWGLAPIYFKLISSISSDEIMVHRIIWSSLLLFLIVIISKRSRVLLDTLKQPKLLAKLALSATFLLVNWFLFIWAINNDHLLDASLGYFINPLFSVALGVIFLGERLRTMQKFAVALALCGVLIQLVALGSLPVISLALAGTFGIYGLLRKKMHLDSFVGLLIESSMMLPLAIVYWLLFVNSNTANMFENSSNLNLLLIAAGVVTTAPLLCFTAAAKRLTLSTLGFFQYIGPSIMFFLATFYYQEALQPAKLVTFAAIWLALVVYSLDSLKARNEKRKLALDKRLNS</sequence>
<dbReference type="EMBL" id="VOLQ01000017">
    <property type="protein sequence ID" value="TWX66565.1"/>
    <property type="molecule type" value="Genomic_DNA"/>
</dbReference>
<feature type="transmembrane region" description="Helical" evidence="8">
    <location>
        <begin position="78"/>
        <end position="96"/>
    </location>
</feature>
<reference evidence="11 13" key="1">
    <citation type="submission" date="2019-07" db="EMBL/GenBank/DDBJ databases">
        <title>Genomes of sea-ice associated Colwellia species.</title>
        <authorList>
            <person name="Bowman J.P."/>
        </authorList>
    </citation>
    <scope>NUCLEOTIDE SEQUENCE [LARGE SCALE GENOMIC DNA]</scope>
    <source>
        <strain evidence="10 12">ACAM 607</strain>
        <strain evidence="11 13">IC036</strain>
    </source>
</reference>
<feature type="transmembrane region" description="Helical" evidence="8">
    <location>
        <begin position="178"/>
        <end position="198"/>
    </location>
</feature>
<evidence type="ECO:0000256" key="8">
    <source>
        <dbReference type="SAM" id="Phobius"/>
    </source>
</evidence>
<keyword evidence="6 8" id="KW-1133">Transmembrane helix</keyword>
<organism evidence="11 13">
    <name type="scientific">Colwellia hornerae</name>
    <dbReference type="NCBI Taxonomy" id="89402"/>
    <lineage>
        <taxon>Bacteria</taxon>
        <taxon>Pseudomonadati</taxon>
        <taxon>Pseudomonadota</taxon>
        <taxon>Gammaproteobacteria</taxon>
        <taxon>Alteromonadales</taxon>
        <taxon>Colwelliaceae</taxon>
        <taxon>Colwellia</taxon>
    </lineage>
</organism>
<evidence type="ECO:0000256" key="5">
    <source>
        <dbReference type="ARBA" id="ARBA00022692"/>
    </source>
</evidence>
<name>A0A5C6QBZ6_9GAMM</name>
<evidence type="ECO:0000313" key="13">
    <source>
        <dbReference type="Proteomes" id="UP000321917"/>
    </source>
</evidence>
<comment type="caution">
    <text evidence="11">The sequence shown here is derived from an EMBL/GenBank/DDBJ whole genome shotgun (WGS) entry which is preliminary data.</text>
</comment>
<dbReference type="EMBL" id="VOLR01000014">
    <property type="protein sequence ID" value="TWX58689.1"/>
    <property type="molecule type" value="Genomic_DNA"/>
</dbReference>
<evidence type="ECO:0000256" key="1">
    <source>
        <dbReference type="ARBA" id="ARBA00004651"/>
    </source>
</evidence>
<dbReference type="InterPro" id="IPR037185">
    <property type="entry name" value="EmrE-like"/>
</dbReference>
<proteinExistence type="inferred from homology"/>
<feature type="domain" description="EamA" evidence="9">
    <location>
        <begin position="11"/>
        <end position="144"/>
    </location>
</feature>
<evidence type="ECO:0000256" key="7">
    <source>
        <dbReference type="ARBA" id="ARBA00023136"/>
    </source>
</evidence>
<dbReference type="OrthoDB" id="369870at2"/>
<feature type="transmembrane region" description="Helical" evidence="8">
    <location>
        <begin position="12"/>
        <end position="29"/>
    </location>
</feature>
<dbReference type="InterPro" id="IPR000620">
    <property type="entry name" value="EamA_dom"/>
</dbReference>
<dbReference type="PANTHER" id="PTHR22911:SF137">
    <property type="entry name" value="SOLUTE CARRIER FAMILY 35 MEMBER G2-RELATED"/>
    <property type="match status" value="1"/>
</dbReference>
<accession>A0A5C6QBZ6</accession>
<dbReference type="PANTHER" id="PTHR22911">
    <property type="entry name" value="ACYL-MALONYL CONDENSING ENZYME-RELATED"/>
    <property type="match status" value="1"/>
</dbReference>
<feature type="transmembrane region" description="Helical" evidence="8">
    <location>
        <begin position="243"/>
        <end position="263"/>
    </location>
</feature>
<dbReference type="NCBIfam" id="TIGR00688">
    <property type="entry name" value="rarD"/>
    <property type="match status" value="1"/>
</dbReference>
<protein>
    <submittedName>
        <fullName evidence="11">EamA family transporter RarD</fullName>
    </submittedName>
</protein>
<feature type="transmembrane region" description="Helical" evidence="8">
    <location>
        <begin position="41"/>
        <end position="58"/>
    </location>
</feature>
<dbReference type="Proteomes" id="UP000321917">
    <property type="component" value="Unassembled WGS sequence"/>
</dbReference>
<evidence type="ECO:0000256" key="6">
    <source>
        <dbReference type="ARBA" id="ARBA00022989"/>
    </source>
</evidence>
<evidence type="ECO:0000256" key="3">
    <source>
        <dbReference type="ARBA" id="ARBA00022448"/>
    </source>
</evidence>
<comment type="similarity">
    <text evidence="2">Belongs to the EamA transporter family.</text>
</comment>
<keyword evidence="5 8" id="KW-0812">Transmembrane</keyword>
<evidence type="ECO:0000256" key="4">
    <source>
        <dbReference type="ARBA" id="ARBA00022475"/>
    </source>
</evidence>
<dbReference type="InterPro" id="IPR004626">
    <property type="entry name" value="RarD"/>
</dbReference>
<dbReference type="AlphaFoldDB" id="A0A5C6QBZ6"/>
<dbReference type="GO" id="GO:0005886">
    <property type="term" value="C:plasma membrane"/>
    <property type="evidence" value="ECO:0007669"/>
    <property type="project" value="UniProtKB-SubCell"/>
</dbReference>
<gene>
    <name evidence="11" type="primary">rarD</name>
    <name evidence="10" type="ORF">ESZ26_11195</name>
    <name evidence="11" type="ORF">ESZ27_10025</name>
</gene>
<comment type="subcellular location">
    <subcellularLocation>
        <location evidence="1">Cell membrane</location>
        <topology evidence="1">Multi-pass membrane protein</topology>
    </subcellularLocation>
</comment>
<evidence type="ECO:0000313" key="11">
    <source>
        <dbReference type="EMBL" id="TWX66565.1"/>
    </source>
</evidence>